<comment type="caution">
    <text evidence="2">The sequence shown here is derived from an EMBL/GenBank/DDBJ whole genome shotgun (WGS) entry which is preliminary data.</text>
</comment>
<protein>
    <submittedName>
        <fullName evidence="2">Uncharacterized protein</fullName>
    </submittedName>
</protein>
<dbReference type="PANTHER" id="PTHR36234">
    <property type="entry name" value="LYSYL ENDOPEPTIDASE"/>
    <property type="match status" value="1"/>
</dbReference>
<dbReference type="PANTHER" id="PTHR36234:SF5">
    <property type="entry name" value="LYSYL ENDOPEPTIDASE"/>
    <property type="match status" value="1"/>
</dbReference>
<name>A0AAV2YV57_9STRA</name>
<gene>
    <name evidence="2" type="ORF">N0F65_010437</name>
</gene>
<feature type="region of interest" description="Disordered" evidence="1">
    <location>
        <begin position="1"/>
        <end position="33"/>
    </location>
</feature>
<feature type="compositionally biased region" description="Polar residues" evidence="1">
    <location>
        <begin position="7"/>
        <end position="18"/>
    </location>
</feature>
<evidence type="ECO:0000313" key="3">
    <source>
        <dbReference type="Proteomes" id="UP001146120"/>
    </source>
</evidence>
<dbReference type="EMBL" id="DAKRPA010000146">
    <property type="protein sequence ID" value="DAZ97114.1"/>
    <property type="molecule type" value="Genomic_DNA"/>
</dbReference>
<proteinExistence type="predicted"/>
<evidence type="ECO:0000256" key="1">
    <source>
        <dbReference type="SAM" id="MobiDB-lite"/>
    </source>
</evidence>
<sequence length="341" mass="36574">MLVAASLSVSAKGTTKQRLGTDKTEPNVLNAPAGTRRSDTIEAASAKCLSVHFAHFQLPPGDKVIARSVNGQASFEFEGLGRGDHGLDGGFYSPMRIDGVVRLNGNADGALGYRIDYISRSINSASPSSICGSEDQSKNPQCFENDIELPSAYTKSRAVARLYSQNYGSDADSTEYEFMVELPCKSKPPRGKLSTRGVRVATTATLVAMSAPELLDCALVKLHTMVELSQFGNLTLRVARPKVNESVHVPQYPRGEPKRLATVRQDGGHTQIAPLVSTRDNAVIGMHNCGACAREYDELVAHPIATAIEWSVDARLRGSLGAASITVANINIHDCIFITDA</sequence>
<accession>A0AAV2YV57</accession>
<reference evidence="2" key="2">
    <citation type="journal article" date="2023" name="Microbiol Resour">
        <title>Decontamination and Annotation of the Draft Genome Sequence of the Oomycete Lagenidium giganteum ARSEF 373.</title>
        <authorList>
            <person name="Morgan W.R."/>
            <person name="Tartar A."/>
        </authorList>
    </citation>
    <scope>NUCLEOTIDE SEQUENCE</scope>
    <source>
        <strain evidence="2">ARSEF 373</strain>
    </source>
</reference>
<evidence type="ECO:0000313" key="2">
    <source>
        <dbReference type="EMBL" id="DAZ97114.1"/>
    </source>
</evidence>
<reference evidence="2" key="1">
    <citation type="submission" date="2022-11" db="EMBL/GenBank/DDBJ databases">
        <authorList>
            <person name="Morgan W.R."/>
            <person name="Tartar A."/>
        </authorList>
    </citation>
    <scope>NUCLEOTIDE SEQUENCE</scope>
    <source>
        <strain evidence="2">ARSEF 373</strain>
    </source>
</reference>
<keyword evidence="3" id="KW-1185">Reference proteome</keyword>
<organism evidence="2 3">
    <name type="scientific">Lagenidium giganteum</name>
    <dbReference type="NCBI Taxonomy" id="4803"/>
    <lineage>
        <taxon>Eukaryota</taxon>
        <taxon>Sar</taxon>
        <taxon>Stramenopiles</taxon>
        <taxon>Oomycota</taxon>
        <taxon>Peronosporomycetes</taxon>
        <taxon>Pythiales</taxon>
        <taxon>Pythiaceae</taxon>
    </lineage>
</organism>
<dbReference type="Proteomes" id="UP001146120">
    <property type="component" value="Unassembled WGS sequence"/>
</dbReference>
<dbReference type="AlphaFoldDB" id="A0AAV2YV57"/>